<gene>
    <name evidence="4" type="ORF">S01H4_42283</name>
</gene>
<proteinExistence type="predicted"/>
<dbReference type="SUPFAM" id="SSF56235">
    <property type="entry name" value="N-terminal nucleophile aminohydrolases (Ntn hydrolases)"/>
    <property type="match status" value="1"/>
</dbReference>
<accession>X1E7Q7</accession>
<reference evidence="4" key="1">
    <citation type="journal article" date="2014" name="Front. Microbiol.">
        <title>High frequency of phylogenetically diverse reductive dehalogenase-homologous genes in deep subseafloor sedimentary metagenomes.</title>
        <authorList>
            <person name="Kawai M."/>
            <person name="Futagami T."/>
            <person name="Toyoda A."/>
            <person name="Takaki Y."/>
            <person name="Nishi S."/>
            <person name="Hori S."/>
            <person name="Arai W."/>
            <person name="Tsubouchi T."/>
            <person name="Morono Y."/>
            <person name="Uchiyama I."/>
            <person name="Ito T."/>
            <person name="Fujiyama A."/>
            <person name="Inagaki F."/>
            <person name="Takami H."/>
        </authorList>
    </citation>
    <scope>NUCLEOTIDE SEQUENCE</scope>
    <source>
        <strain evidence="4">Expedition CK06-06</strain>
    </source>
</reference>
<dbReference type="InterPro" id="IPR029055">
    <property type="entry name" value="Ntn_hydrolases_N"/>
</dbReference>
<sequence length="287" mass="32387">MCGILGIIGKDNVIEELVTGLLTIQHRGQDAAGAITYNRRFNLKRGLGLIQNVFNKKNMARLQGSSGLGHVRYPTIGTYEVTEAQPFYVNTPFGIALAHNGNVINYRELKKELEKKEFRYINTKCDAELILNTLAAQLSHFGKFTVDNLFNAVDKTFDAIRGSYSVISIIGEKGFLAFRDPHGIKPLIYGRKESSYAFASESVALNVLGYDVIDDIAPGEVVFIDRDKNVHRKKLRKTTHTPCIFEWIYFARPDSIIDGISVYEARFRLGKRLAEDVRKRNIRPDVV</sequence>
<protein>
    <recommendedName>
        <fullName evidence="3">Glutamine amidotransferase type-2 domain-containing protein</fullName>
    </recommendedName>
</protein>
<evidence type="ECO:0000259" key="3">
    <source>
        <dbReference type="PROSITE" id="PS51278"/>
    </source>
</evidence>
<dbReference type="PANTHER" id="PTHR11907">
    <property type="entry name" value="AMIDOPHOSPHORIBOSYLTRANSFERASE"/>
    <property type="match status" value="1"/>
</dbReference>
<organism evidence="4">
    <name type="scientific">marine sediment metagenome</name>
    <dbReference type="NCBI Taxonomy" id="412755"/>
    <lineage>
        <taxon>unclassified sequences</taxon>
        <taxon>metagenomes</taxon>
        <taxon>ecological metagenomes</taxon>
    </lineage>
</organism>
<keyword evidence="1" id="KW-0808">Transferase</keyword>
<dbReference type="SUPFAM" id="SSF53271">
    <property type="entry name" value="PRTase-like"/>
    <property type="match status" value="1"/>
</dbReference>
<feature type="non-terminal residue" evidence="4">
    <location>
        <position position="287"/>
    </location>
</feature>
<dbReference type="AlphaFoldDB" id="X1E7Q7"/>
<evidence type="ECO:0000313" key="4">
    <source>
        <dbReference type="EMBL" id="GAH04688.1"/>
    </source>
</evidence>
<keyword evidence="2" id="KW-0315">Glutamine amidotransferase</keyword>
<dbReference type="InterPro" id="IPR017932">
    <property type="entry name" value="GATase_2_dom"/>
</dbReference>
<dbReference type="GO" id="GO:0016740">
    <property type="term" value="F:transferase activity"/>
    <property type="evidence" value="ECO:0007669"/>
    <property type="project" value="UniProtKB-KW"/>
</dbReference>
<evidence type="ECO:0000256" key="1">
    <source>
        <dbReference type="ARBA" id="ARBA00022679"/>
    </source>
</evidence>
<dbReference type="PROSITE" id="PS51278">
    <property type="entry name" value="GATASE_TYPE_2"/>
    <property type="match status" value="1"/>
</dbReference>
<dbReference type="Gene3D" id="3.60.20.10">
    <property type="entry name" value="Glutamine Phosphoribosylpyrophosphate, subunit 1, domain 1"/>
    <property type="match status" value="1"/>
</dbReference>
<dbReference type="InterPro" id="IPR029057">
    <property type="entry name" value="PRTase-like"/>
</dbReference>
<evidence type="ECO:0000256" key="2">
    <source>
        <dbReference type="ARBA" id="ARBA00022962"/>
    </source>
</evidence>
<dbReference type="Pfam" id="PF13522">
    <property type="entry name" value="GATase_6"/>
    <property type="match status" value="1"/>
</dbReference>
<comment type="caution">
    <text evidence="4">The sequence shown here is derived from an EMBL/GenBank/DDBJ whole genome shotgun (WGS) entry which is preliminary data.</text>
</comment>
<dbReference type="EMBL" id="BART01023206">
    <property type="protein sequence ID" value="GAH04688.1"/>
    <property type="molecule type" value="Genomic_DNA"/>
</dbReference>
<feature type="domain" description="Glutamine amidotransferase type-2" evidence="3">
    <location>
        <begin position="2"/>
        <end position="227"/>
    </location>
</feature>
<name>X1E7Q7_9ZZZZ</name>